<proteinExistence type="inferred from homology"/>
<keyword evidence="4 7" id="KW-0812">Transmembrane</keyword>
<evidence type="ECO:0000256" key="4">
    <source>
        <dbReference type="ARBA" id="ARBA00022692"/>
    </source>
</evidence>
<organism evidence="8 9">
    <name type="scientific">Propionispira arboris</name>
    <dbReference type="NCBI Taxonomy" id="84035"/>
    <lineage>
        <taxon>Bacteria</taxon>
        <taxon>Bacillati</taxon>
        <taxon>Bacillota</taxon>
        <taxon>Negativicutes</taxon>
        <taxon>Selenomonadales</taxon>
        <taxon>Selenomonadaceae</taxon>
        <taxon>Propionispira</taxon>
    </lineage>
</organism>
<evidence type="ECO:0000313" key="9">
    <source>
        <dbReference type="Proteomes" id="UP000199662"/>
    </source>
</evidence>
<evidence type="ECO:0000256" key="5">
    <source>
        <dbReference type="ARBA" id="ARBA00022989"/>
    </source>
</evidence>
<evidence type="ECO:0000256" key="1">
    <source>
        <dbReference type="ARBA" id="ARBA00004651"/>
    </source>
</evidence>
<reference evidence="8 9" key="1">
    <citation type="submission" date="2016-10" db="EMBL/GenBank/DDBJ databases">
        <authorList>
            <person name="de Groot N.N."/>
        </authorList>
    </citation>
    <scope>NUCLEOTIDE SEQUENCE [LARGE SCALE GENOMIC DNA]</scope>
    <source>
        <strain evidence="8 9">DSM 2179</strain>
    </source>
</reference>
<dbReference type="AlphaFoldDB" id="A0A1H6Z673"/>
<keyword evidence="5 7" id="KW-1133">Transmembrane helix</keyword>
<feature type="transmembrane region" description="Helical" evidence="7">
    <location>
        <begin position="101"/>
        <end position="124"/>
    </location>
</feature>
<dbReference type="Pfam" id="PF07681">
    <property type="entry name" value="DoxX"/>
    <property type="match status" value="1"/>
</dbReference>
<dbReference type="InterPro" id="IPR032808">
    <property type="entry name" value="DoxX"/>
</dbReference>
<dbReference type="PANTHER" id="PTHR33452:SF1">
    <property type="entry name" value="INNER MEMBRANE PROTEIN YPHA-RELATED"/>
    <property type="match status" value="1"/>
</dbReference>
<comment type="similarity">
    <text evidence="2">Belongs to the DoxX family.</text>
</comment>
<comment type="subcellular location">
    <subcellularLocation>
        <location evidence="1">Cell membrane</location>
        <topology evidence="1">Multi-pass membrane protein</topology>
    </subcellularLocation>
</comment>
<protein>
    <submittedName>
        <fullName evidence="8">Uncharacterized membrane protein YphA, DoxX/SURF4 family</fullName>
    </submittedName>
</protein>
<dbReference type="PANTHER" id="PTHR33452">
    <property type="entry name" value="OXIDOREDUCTASE CATD-RELATED"/>
    <property type="match status" value="1"/>
</dbReference>
<keyword evidence="9" id="KW-1185">Reference proteome</keyword>
<dbReference type="RefSeq" id="WP_091831250.1">
    <property type="nucleotide sequence ID" value="NZ_FNZK01000008.1"/>
</dbReference>
<accession>A0A1H6Z673</accession>
<sequence length="131" mass="14105">MTNKYNEWSMLLLRLILGITFFAHGLQKISGFDGIAQFFGSLGLPPFLPYFVTAIETGGGLFLLLGFLTRLAAAGISAVMLGAIFTVKLDKGFIGGYESEVMLLAVAIALIISGSHLFALDNIWQKKSSAK</sequence>
<evidence type="ECO:0000256" key="3">
    <source>
        <dbReference type="ARBA" id="ARBA00022475"/>
    </source>
</evidence>
<feature type="transmembrane region" description="Helical" evidence="7">
    <location>
        <begin position="71"/>
        <end position="89"/>
    </location>
</feature>
<feature type="transmembrane region" description="Helical" evidence="7">
    <location>
        <begin position="47"/>
        <end position="64"/>
    </location>
</feature>
<dbReference type="EMBL" id="FNZK01000008">
    <property type="protein sequence ID" value="SEJ47504.1"/>
    <property type="molecule type" value="Genomic_DNA"/>
</dbReference>
<name>A0A1H6Z673_9FIRM</name>
<keyword evidence="3" id="KW-1003">Cell membrane</keyword>
<evidence type="ECO:0000256" key="6">
    <source>
        <dbReference type="ARBA" id="ARBA00023136"/>
    </source>
</evidence>
<evidence type="ECO:0000313" key="8">
    <source>
        <dbReference type="EMBL" id="SEJ47504.1"/>
    </source>
</evidence>
<evidence type="ECO:0000256" key="2">
    <source>
        <dbReference type="ARBA" id="ARBA00006679"/>
    </source>
</evidence>
<dbReference type="Proteomes" id="UP000199662">
    <property type="component" value="Unassembled WGS sequence"/>
</dbReference>
<dbReference type="InterPro" id="IPR051907">
    <property type="entry name" value="DoxX-like_oxidoreductase"/>
</dbReference>
<dbReference type="GO" id="GO:0005886">
    <property type="term" value="C:plasma membrane"/>
    <property type="evidence" value="ECO:0007669"/>
    <property type="project" value="UniProtKB-SubCell"/>
</dbReference>
<dbReference type="STRING" id="84035.SAMN05660742_108119"/>
<evidence type="ECO:0000256" key="7">
    <source>
        <dbReference type="SAM" id="Phobius"/>
    </source>
</evidence>
<keyword evidence="6 7" id="KW-0472">Membrane</keyword>
<gene>
    <name evidence="8" type="ORF">SAMN05660742_108119</name>
</gene>